<gene>
    <name evidence="3" type="ORF">H9727_06430</name>
</gene>
<dbReference type="InterPro" id="IPR052554">
    <property type="entry name" value="2-oxoglutarate_synth_KorC"/>
</dbReference>
<reference evidence="3" key="1">
    <citation type="journal article" date="2021" name="PeerJ">
        <title>Extensive microbial diversity within the chicken gut microbiome revealed by metagenomics and culture.</title>
        <authorList>
            <person name="Gilroy R."/>
            <person name="Ravi A."/>
            <person name="Getino M."/>
            <person name="Pursley I."/>
            <person name="Horton D.L."/>
            <person name="Alikhan N.F."/>
            <person name="Baker D."/>
            <person name="Gharbi K."/>
            <person name="Hall N."/>
            <person name="Watson M."/>
            <person name="Adriaenssens E.M."/>
            <person name="Foster-Nyarko E."/>
            <person name="Jarju S."/>
            <person name="Secka A."/>
            <person name="Antonio M."/>
            <person name="Oren A."/>
            <person name="Chaudhuri R.R."/>
            <person name="La Ragione R."/>
            <person name="Hildebrand F."/>
            <person name="Pallen M.J."/>
        </authorList>
    </citation>
    <scope>NUCLEOTIDE SEQUENCE</scope>
    <source>
        <strain evidence="3">CHK187-5294</strain>
    </source>
</reference>
<accession>A0A9D2CZU1</accession>
<dbReference type="PANTHER" id="PTHR42730">
    <property type="entry name" value="2-OXOGLUTARATE SYNTHASE SUBUNIT KORC"/>
    <property type="match status" value="1"/>
</dbReference>
<dbReference type="InterPro" id="IPR011894">
    <property type="entry name" value="PorC_KorC"/>
</dbReference>
<dbReference type="Pfam" id="PF01558">
    <property type="entry name" value="POR"/>
    <property type="match status" value="1"/>
</dbReference>
<protein>
    <submittedName>
        <fullName evidence="3">2-oxoacid:acceptor oxidoreductase family protein</fullName>
    </submittedName>
</protein>
<sequence length="180" mass="19255">MIRILLAGQGGQGVLSAGKMLAESGLWEGKEVSYLPAYGPEMRGGTANCSVIISEEEIASPLCNEPDVLIAMNGPSFHKFAPRVKPGGIVIVNGSMSDCYAGRDDITVYDIPANDLAMEAGDMRSANNVILGALCEITHIVKDKSIINCFNEKFVGKPALMEINQRAFELGKHAVASERK</sequence>
<keyword evidence="1" id="KW-0560">Oxidoreductase</keyword>
<feature type="domain" description="Pyruvate/ketoisovalerate oxidoreductase catalytic" evidence="2">
    <location>
        <begin position="10"/>
        <end position="171"/>
    </location>
</feature>
<comment type="caution">
    <text evidence="3">The sequence shown here is derived from an EMBL/GenBank/DDBJ whole genome shotgun (WGS) entry which is preliminary data.</text>
</comment>
<proteinExistence type="predicted"/>
<name>A0A9D2CZU1_9FIRM</name>
<dbReference type="InterPro" id="IPR002869">
    <property type="entry name" value="Pyrv_flavodox_OxRed_cen"/>
</dbReference>
<evidence type="ECO:0000256" key="1">
    <source>
        <dbReference type="ARBA" id="ARBA00023002"/>
    </source>
</evidence>
<dbReference type="GO" id="GO:0016625">
    <property type="term" value="F:oxidoreductase activity, acting on the aldehyde or oxo group of donors, iron-sulfur protein as acceptor"/>
    <property type="evidence" value="ECO:0007669"/>
    <property type="project" value="InterPro"/>
</dbReference>
<dbReference type="SUPFAM" id="SSF53323">
    <property type="entry name" value="Pyruvate-ferredoxin oxidoreductase, PFOR, domain III"/>
    <property type="match status" value="1"/>
</dbReference>
<evidence type="ECO:0000259" key="2">
    <source>
        <dbReference type="Pfam" id="PF01558"/>
    </source>
</evidence>
<reference evidence="3" key="2">
    <citation type="submission" date="2021-04" db="EMBL/GenBank/DDBJ databases">
        <authorList>
            <person name="Gilroy R."/>
        </authorList>
    </citation>
    <scope>NUCLEOTIDE SEQUENCE</scope>
    <source>
        <strain evidence="3">CHK187-5294</strain>
    </source>
</reference>
<dbReference type="EMBL" id="DXCL01000038">
    <property type="protein sequence ID" value="HIZ03907.1"/>
    <property type="molecule type" value="Genomic_DNA"/>
</dbReference>
<evidence type="ECO:0000313" key="4">
    <source>
        <dbReference type="Proteomes" id="UP000824132"/>
    </source>
</evidence>
<evidence type="ECO:0000313" key="3">
    <source>
        <dbReference type="EMBL" id="HIZ03907.1"/>
    </source>
</evidence>
<organism evidence="3 4">
    <name type="scientific">Candidatus Borkfalkia avistercoris</name>
    <dbReference type="NCBI Taxonomy" id="2838504"/>
    <lineage>
        <taxon>Bacteria</taxon>
        <taxon>Bacillati</taxon>
        <taxon>Bacillota</taxon>
        <taxon>Clostridia</taxon>
        <taxon>Christensenellales</taxon>
        <taxon>Christensenellaceae</taxon>
        <taxon>Candidatus Borkfalkia</taxon>
    </lineage>
</organism>
<dbReference type="InterPro" id="IPR019752">
    <property type="entry name" value="Pyrv/ketoisovalerate_OxRed_cat"/>
</dbReference>
<dbReference type="Gene3D" id="3.40.920.10">
    <property type="entry name" value="Pyruvate-ferredoxin oxidoreductase, PFOR, domain III"/>
    <property type="match status" value="1"/>
</dbReference>
<dbReference type="PANTHER" id="PTHR42730:SF1">
    <property type="entry name" value="2-OXOGLUTARATE SYNTHASE SUBUNIT KORC"/>
    <property type="match status" value="1"/>
</dbReference>
<dbReference type="Proteomes" id="UP000824132">
    <property type="component" value="Unassembled WGS sequence"/>
</dbReference>
<dbReference type="AlphaFoldDB" id="A0A9D2CZU1"/>
<dbReference type="NCBIfam" id="TIGR02175">
    <property type="entry name" value="PorC_KorC"/>
    <property type="match status" value="1"/>
</dbReference>